<dbReference type="FunFam" id="3.30.1490.490:FF:000001">
    <property type="entry name" value="cell growth-regulating nucleolar protein-like"/>
    <property type="match status" value="1"/>
</dbReference>
<dbReference type="OrthoDB" id="21474at2759"/>
<evidence type="ECO:0000256" key="2">
    <source>
        <dbReference type="ARBA" id="ARBA00022723"/>
    </source>
</evidence>
<keyword evidence="11" id="KW-1185">Reference proteome</keyword>
<dbReference type="GO" id="GO:0008270">
    <property type="term" value="F:zinc ion binding"/>
    <property type="evidence" value="ECO:0007669"/>
    <property type="project" value="UniProtKB-KW"/>
</dbReference>
<evidence type="ECO:0000313" key="11">
    <source>
        <dbReference type="Proteomes" id="UP000008312"/>
    </source>
</evidence>
<dbReference type="SUPFAM" id="SSF57667">
    <property type="entry name" value="beta-beta-alpha zinc fingers"/>
    <property type="match status" value="2"/>
</dbReference>
<dbReference type="PROSITE" id="PS51804">
    <property type="entry name" value="ZF_C2HC_LYAR"/>
    <property type="match status" value="2"/>
</dbReference>
<dbReference type="PANTHER" id="PTHR13100">
    <property type="entry name" value="CELL GROWTH-REGULATING NUCLEOLAR PROTEIN LYAR"/>
    <property type="match status" value="1"/>
</dbReference>
<evidence type="ECO:0000256" key="1">
    <source>
        <dbReference type="ARBA" id="ARBA00004123"/>
    </source>
</evidence>
<comment type="subcellular location">
    <subcellularLocation>
        <location evidence="1">Nucleus</location>
    </subcellularLocation>
</comment>
<accession>D8MAR8</accession>
<dbReference type="Gene3D" id="3.30.1490.490">
    <property type="match status" value="1"/>
</dbReference>
<dbReference type="EMBL" id="FN668690">
    <property type="protein sequence ID" value="CBK25157.2"/>
    <property type="molecule type" value="Genomic_DNA"/>
</dbReference>
<protein>
    <recommendedName>
        <fullName evidence="9">Zinc finger C2H2 LYAR-type domain-containing protein</fullName>
    </recommendedName>
</protein>
<dbReference type="GO" id="GO:0003677">
    <property type="term" value="F:DNA binding"/>
    <property type="evidence" value="ECO:0007669"/>
    <property type="project" value="InterPro"/>
</dbReference>
<dbReference type="OMA" id="QGEQAQI"/>
<dbReference type="Proteomes" id="UP000008312">
    <property type="component" value="Unassembled WGS sequence"/>
</dbReference>
<keyword evidence="4 8" id="KW-0863">Zinc-finger</keyword>
<evidence type="ECO:0000256" key="6">
    <source>
        <dbReference type="ARBA" id="ARBA00023054"/>
    </source>
</evidence>
<keyword evidence="2" id="KW-0479">Metal-binding</keyword>
<dbReference type="InterPro" id="IPR014898">
    <property type="entry name" value="Znf_C2H2_LYAR"/>
</dbReference>
<dbReference type="Gene3D" id="1.10.10.2100">
    <property type="match status" value="1"/>
</dbReference>
<sequence length="158" mass="18321">MVYFVCNRCQETIRKVKVDEHSKRCGSNSFSCVDCGKDFSLTAARNHNTCITEEEKYQGKLYNAGKKENPQLEWMRMLDGAVANNKDPSLKEPLNKLLSMENVPRKKAKFINFVKNCCHLPSNIVEKVWSVLEAVKDKQAKERQKREQLLREQVANQR</sequence>
<dbReference type="GO" id="GO:0000122">
    <property type="term" value="P:negative regulation of transcription by RNA polymerase II"/>
    <property type="evidence" value="ECO:0007669"/>
    <property type="project" value="TreeGrafter"/>
</dbReference>
<dbReference type="InParanoid" id="D8MAR8"/>
<proteinExistence type="predicted"/>
<name>D8MAR8_BLAHO</name>
<keyword evidence="7" id="KW-0539">Nucleus</keyword>
<keyword evidence="5" id="KW-0862">Zinc</keyword>
<dbReference type="GeneID" id="24921794"/>
<dbReference type="InterPro" id="IPR039999">
    <property type="entry name" value="LYAR"/>
</dbReference>
<evidence type="ECO:0000256" key="5">
    <source>
        <dbReference type="ARBA" id="ARBA00022833"/>
    </source>
</evidence>
<evidence type="ECO:0000256" key="3">
    <source>
        <dbReference type="ARBA" id="ARBA00022737"/>
    </source>
</evidence>
<feature type="domain" description="Zinc finger C2H2 LYAR-type" evidence="9">
    <location>
        <begin position="30"/>
        <end position="57"/>
    </location>
</feature>
<dbReference type="Pfam" id="PF08790">
    <property type="entry name" value="zf-LYAR"/>
    <property type="match status" value="1"/>
</dbReference>
<keyword evidence="3" id="KW-0677">Repeat</keyword>
<dbReference type="PANTHER" id="PTHR13100:SF10">
    <property type="entry name" value="CELL GROWTH-REGULATING NUCLEOLAR PROTEIN"/>
    <property type="match status" value="1"/>
</dbReference>
<dbReference type="InterPro" id="IPR036236">
    <property type="entry name" value="Znf_C2H2_sf"/>
</dbReference>
<evidence type="ECO:0000256" key="4">
    <source>
        <dbReference type="ARBA" id="ARBA00022771"/>
    </source>
</evidence>
<dbReference type="GO" id="GO:0005730">
    <property type="term" value="C:nucleolus"/>
    <property type="evidence" value="ECO:0007669"/>
    <property type="project" value="TreeGrafter"/>
</dbReference>
<keyword evidence="6" id="KW-0175">Coiled coil</keyword>
<evidence type="ECO:0000256" key="8">
    <source>
        <dbReference type="PROSITE-ProRule" id="PRU01145"/>
    </source>
</evidence>
<dbReference type="GO" id="GO:0006364">
    <property type="term" value="P:rRNA processing"/>
    <property type="evidence" value="ECO:0007669"/>
    <property type="project" value="TreeGrafter"/>
</dbReference>
<reference evidence="10" key="1">
    <citation type="submission" date="2010-02" db="EMBL/GenBank/DDBJ databases">
        <title>Sequencing and annotation of the Blastocystis hominis genome.</title>
        <authorList>
            <person name="Wincker P."/>
        </authorList>
    </citation>
    <scope>NUCLEOTIDE SEQUENCE</scope>
    <source>
        <strain evidence="10">Singapore isolate B</strain>
    </source>
</reference>
<gene>
    <name evidence="10" type="ORF">GSBLH_T00004789001</name>
</gene>
<evidence type="ECO:0000259" key="9">
    <source>
        <dbReference type="Pfam" id="PF08790"/>
    </source>
</evidence>
<evidence type="ECO:0000313" key="10">
    <source>
        <dbReference type="EMBL" id="CBK25157.2"/>
    </source>
</evidence>
<dbReference type="AlphaFoldDB" id="D8MAR8"/>
<evidence type="ECO:0000256" key="7">
    <source>
        <dbReference type="ARBA" id="ARBA00023242"/>
    </source>
</evidence>
<dbReference type="FunFam" id="1.10.10.2100:FF:000002">
    <property type="entry name" value="cell growth-regulating nucleolar protein-like"/>
    <property type="match status" value="1"/>
</dbReference>
<organism evidence="10">
    <name type="scientific">Blastocystis hominis</name>
    <dbReference type="NCBI Taxonomy" id="12968"/>
    <lineage>
        <taxon>Eukaryota</taxon>
        <taxon>Sar</taxon>
        <taxon>Stramenopiles</taxon>
        <taxon>Bigyra</taxon>
        <taxon>Opalozoa</taxon>
        <taxon>Opalinata</taxon>
        <taxon>Blastocystidae</taxon>
        <taxon>Blastocystis</taxon>
    </lineage>
</organism>
<dbReference type="RefSeq" id="XP_012899205.1">
    <property type="nucleotide sequence ID" value="XM_013043751.1"/>
</dbReference>